<keyword evidence="2" id="KW-1185">Reference proteome</keyword>
<dbReference type="Proteomes" id="UP000246464">
    <property type="component" value="Chromosome 8"/>
</dbReference>
<name>A0A2U9BNF1_SCOMX</name>
<sequence length="67" mass="7853">MEKKKKVQQDTFSVSIMRRNKKLLTGLTLLLTASNHRAEFHVHRVMKLSKSGDTRRKVQDRNHVAPR</sequence>
<dbReference type="AlphaFoldDB" id="A0A2U9BNF1"/>
<proteinExistence type="predicted"/>
<gene>
    <name evidence="1" type="ORF">SMAX5B_003095</name>
</gene>
<dbReference type="EMBL" id="CP026250">
    <property type="protein sequence ID" value="AWP05136.1"/>
    <property type="molecule type" value="Genomic_DNA"/>
</dbReference>
<evidence type="ECO:0000313" key="1">
    <source>
        <dbReference type="EMBL" id="AWP05136.1"/>
    </source>
</evidence>
<reference evidence="1 2" key="1">
    <citation type="submission" date="2017-12" db="EMBL/GenBank/DDBJ databases">
        <title>Integrating genomic resources of turbot (Scophthalmus maximus) in depth evaluation of genetic and physical mapping variation across individuals.</title>
        <authorList>
            <person name="Martinez P."/>
        </authorList>
    </citation>
    <scope>NUCLEOTIDE SEQUENCE [LARGE SCALE GENOMIC DNA]</scope>
</reference>
<accession>A0A2U9BNF1</accession>
<evidence type="ECO:0000313" key="2">
    <source>
        <dbReference type="Proteomes" id="UP000246464"/>
    </source>
</evidence>
<organism evidence="1 2">
    <name type="scientific">Scophthalmus maximus</name>
    <name type="common">Turbot</name>
    <name type="synonym">Psetta maxima</name>
    <dbReference type="NCBI Taxonomy" id="52904"/>
    <lineage>
        <taxon>Eukaryota</taxon>
        <taxon>Metazoa</taxon>
        <taxon>Chordata</taxon>
        <taxon>Craniata</taxon>
        <taxon>Vertebrata</taxon>
        <taxon>Euteleostomi</taxon>
        <taxon>Actinopterygii</taxon>
        <taxon>Neopterygii</taxon>
        <taxon>Teleostei</taxon>
        <taxon>Neoteleostei</taxon>
        <taxon>Acanthomorphata</taxon>
        <taxon>Carangaria</taxon>
        <taxon>Pleuronectiformes</taxon>
        <taxon>Pleuronectoidei</taxon>
        <taxon>Scophthalmidae</taxon>
        <taxon>Scophthalmus</taxon>
    </lineage>
</organism>
<protein>
    <submittedName>
        <fullName evidence="1">Uncharacterized protein</fullName>
    </submittedName>
</protein>